<protein>
    <recommendedName>
        <fullName evidence="1">SH3b domain-containing protein</fullName>
    </recommendedName>
</protein>
<dbReference type="OrthoDB" id="1410098at2"/>
<proteinExistence type="predicted"/>
<dbReference type="Gene3D" id="2.30.30.40">
    <property type="entry name" value="SH3 Domains"/>
    <property type="match status" value="1"/>
</dbReference>
<evidence type="ECO:0000259" key="1">
    <source>
        <dbReference type="PROSITE" id="PS51781"/>
    </source>
</evidence>
<dbReference type="SMART" id="SM00287">
    <property type="entry name" value="SH3b"/>
    <property type="match status" value="1"/>
</dbReference>
<gene>
    <name evidence="2" type="ORF">VC82_880</name>
</gene>
<organism evidence="2 3">
    <name type="scientific">Flagellimonas lutaonensis</name>
    <dbReference type="NCBI Taxonomy" id="516051"/>
    <lineage>
        <taxon>Bacteria</taxon>
        <taxon>Pseudomonadati</taxon>
        <taxon>Bacteroidota</taxon>
        <taxon>Flavobacteriia</taxon>
        <taxon>Flavobacteriales</taxon>
        <taxon>Flavobacteriaceae</taxon>
        <taxon>Flagellimonas</taxon>
    </lineage>
</organism>
<accession>A0A0D5YRN8</accession>
<dbReference type="AlphaFoldDB" id="A0A0D5YRN8"/>
<reference evidence="2 3" key="1">
    <citation type="submission" date="2015-03" db="EMBL/GenBank/DDBJ databases">
        <title>Complete genome sequence of Muricauda lutaonensis CC-HSB-11T, isolated from a coastal hot spring.</title>
        <authorList>
            <person name="Kim K.M."/>
        </authorList>
    </citation>
    <scope>NUCLEOTIDE SEQUENCE [LARGE SCALE GENOMIC DNA]</scope>
    <source>
        <strain evidence="2 3">CC-HSB-11</strain>
    </source>
</reference>
<dbReference type="PROSITE" id="PS51781">
    <property type="entry name" value="SH3B"/>
    <property type="match status" value="1"/>
</dbReference>
<sequence>MKTKQMLLSLTTLTICLFMKAQEKYHCNGDDCGFAPGEVVYLFGDDVKLRSQPTTESKVIKILEIGTELTVLEKTENSWPYRGIDSPFYKVDYKGTTGYVLGGLISLEKKELNGSTYLFGYSRSGDLEYLNIRSPKPDGSFTENTLRLAHSGITIQAHGNKGLSGVDGILYINYKAEACGMQGGGIYCFQEGHRLIPVARLTQVSEAGVFYRWETFVFPTDQEGVAGKILFKKEQGENLDDDSKWHKITTETRELVWANGRLVPDYKERPTNAM</sequence>
<evidence type="ECO:0000313" key="3">
    <source>
        <dbReference type="Proteomes" id="UP000032726"/>
    </source>
</evidence>
<dbReference type="KEGG" id="mlt:VC82_880"/>
<evidence type="ECO:0000313" key="2">
    <source>
        <dbReference type="EMBL" id="AKA34533.1"/>
    </source>
</evidence>
<dbReference type="Proteomes" id="UP000032726">
    <property type="component" value="Chromosome"/>
</dbReference>
<dbReference type="Pfam" id="PF08239">
    <property type="entry name" value="SH3_3"/>
    <property type="match status" value="1"/>
</dbReference>
<name>A0A0D5YRN8_9FLAO</name>
<keyword evidence="3" id="KW-1185">Reference proteome</keyword>
<dbReference type="InterPro" id="IPR003646">
    <property type="entry name" value="SH3-like_bac-type"/>
</dbReference>
<dbReference type="STRING" id="516051.VC82_880"/>
<dbReference type="RefSeq" id="WP_052698909.1">
    <property type="nucleotide sequence ID" value="NZ_CP011071.1"/>
</dbReference>
<dbReference type="HOGENOM" id="CLU_1014955_0_0_10"/>
<dbReference type="EMBL" id="CP011071">
    <property type="protein sequence ID" value="AKA34533.1"/>
    <property type="molecule type" value="Genomic_DNA"/>
</dbReference>
<feature type="domain" description="SH3b" evidence="1">
    <location>
        <begin position="37"/>
        <end position="109"/>
    </location>
</feature>